<proteinExistence type="predicted"/>
<sequence length="724" mass="79147">MRAAPDDVNPLTTSLFDLPEHLSPKADPTLIARDEQHFAAVAERLEQLSADLSDRLDAARKAPGGKGRQAVDRDTEVRRLTARLRALSRFGVDLCLGRMVGADNREPVYVGRRGLTDSAGRRLLLDWRSPAAEPFFGATHANPMGLASRRRYRWTLGRISDYWDEVFASDGLEGHAALDDQSAFIASLGGSRSARMRDVLGTIQADQDAIIRAGSRGALVVDGGPGTGKTVVALHRTAYLLYSDPRLGQRQGGVLFVGPHQPYLAYVADVLPSLGEEEVQTCTLRDLVPEGAAATIETDPTVALLKSSADLVKAIEAAVRFYEEPPAKPMTVTTDEADIRLSADDWAEAFQAPGPGAPHNEARDEVWEELLTILTDKYHGDEPDDLVRRSLLRNRELRTTFNRAWPLLDPADIVGDLWSVPAYLRRCAPWLSPDEVRKLQRGDAHAWTVSDLPLLDAARHRLGDPEASGRKRRHDATVAVERARMATVVDELIEAHAYDDGEGVLSSLRQLDLQDALVDEAALPGAEPDLLAGPFAHIVVDEAQELTDAEWQMLLLRCPSRSFTIVGDRAQARHGFTESWQERLDRIGLDRISLASLTINYRTPEEIMAEAAPVIRAVLPDANVPTSIRSGGVPVVHGSVSDLGSILDTWLAAHVDGTACVIGDPAFRATSRVRSLTPELSKGLEFDLVVLIDPERFGEGIEGAVDRYVAMTRATQQLVVLRSS</sequence>
<dbReference type="Proteomes" id="UP001611075">
    <property type="component" value="Unassembled WGS sequence"/>
</dbReference>
<evidence type="ECO:0000313" key="9">
    <source>
        <dbReference type="Proteomes" id="UP001611075"/>
    </source>
</evidence>
<dbReference type="InterPro" id="IPR000212">
    <property type="entry name" value="DNA_helicase_UvrD/REP"/>
</dbReference>
<evidence type="ECO:0000256" key="6">
    <source>
        <dbReference type="SAM" id="MobiDB-lite"/>
    </source>
</evidence>
<comment type="caution">
    <text evidence="8">The sequence shown here is derived from an EMBL/GenBank/DDBJ whole genome shotgun (WGS) entry which is preliminary data.</text>
</comment>
<dbReference type="PANTHER" id="PTHR11070">
    <property type="entry name" value="UVRD / RECB / PCRA DNA HELICASE FAMILY MEMBER"/>
    <property type="match status" value="1"/>
</dbReference>
<feature type="domain" description="UvrD-like helicase ATP-binding" evidence="7">
    <location>
        <begin position="202"/>
        <end position="604"/>
    </location>
</feature>
<dbReference type="EMBL" id="JBIRPU010000005">
    <property type="protein sequence ID" value="MFI0793161.1"/>
    <property type="molecule type" value="Genomic_DNA"/>
</dbReference>
<keyword evidence="2 5" id="KW-0378">Hydrolase</keyword>
<dbReference type="PANTHER" id="PTHR11070:SF45">
    <property type="entry name" value="DNA 3'-5' HELICASE"/>
    <property type="match status" value="1"/>
</dbReference>
<keyword evidence="3 5" id="KW-0347">Helicase</keyword>
<gene>
    <name evidence="8" type="primary">helR</name>
    <name evidence="8" type="ORF">ACH4OY_10735</name>
</gene>
<dbReference type="SUPFAM" id="SSF52540">
    <property type="entry name" value="P-loop containing nucleoside triphosphate hydrolases"/>
    <property type="match status" value="1"/>
</dbReference>
<evidence type="ECO:0000259" key="7">
    <source>
        <dbReference type="PROSITE" id="PS51198"/>
    </source>
</evidence>
<organism evidence="8 9">
    <name type="scientific">Micromonospora rubida</name>
    <dbReference type="NCBI Taxonomy" id="2697657"/>
    <lineage>
        <taxon>Bacteria</taxon>
        <taxon>Bacillati</taxon>
        <taxon>Actinomycetota</taxon>
        <taxon>Actinomycetes</taxon>
        <taxon>Micromonosporales</taxon>
        <taxon>Micromonosporaceae</taxon>
        <taxon>Micromonospora</taxon>
    </lineage>
</organism>
<dbReference type="NCBIfam" id="NF041254">
    <property type="entry name" value="motor_HelR"/>
    <property type="match status" value="1"/>
</dbReference>
<feature type="binding site" evidence="5">
    <location>
        <begin position="223"/>
        <end position="230"/>
    </location>
    <ligand>
        <name>ATP</name>
        <dbReference type="ChEBI" id="CHEBI:30616"/>
    </ligand>
</feature>
<evidence type="ECO:0000256" key="1">
    <source>
        <dbReference type="ARBA" id="ARBA00022741"/>
    </source>
</evidence>
<keyword evidence="9" id="KW-1185">Reference proteome</keyword>
<dbReference type="InterPro" id="IPR014016">
    <property type="entry name" value="UvrD-like_ATP-bd"/>
</dbReference>
<protein>
    <submittedName>
        <fullName evidence="8">RNA polymerase recycling motor ATPase HelR</fullName>
    </submittedName>
</protein>
<evidence type="ECO:0000313" key="8">
    <source>
        <dbReference type="EMBL" id="MFI0793161.1"/>
    </source>
</evidence>
<dbReference type="InterPro" id="IPR027417">
    <property type="entry name" value="P-loop_NTPase"/>
</dbReference>
<evidence type="ECO:0000256" key="2">
    <source>
        <dbReference type="ARBA" id="ARBA00022801"/>
    </source>
</evidence>
<evidence type="ECO:0000256" key="5">
    <source>
        <dbReference type="PROSITE-ProRule" id="PRU00560"/>
    </source>
</evidence>
<name>A0ABW7SHJ1_9ACTN</name>
<evidence type="ECO:0000256" key="3">
    <source>
        <dbReference type="ARBA" id="ARBA00022806"/>
    </source>
</evidence>
<dbReference type="RefSeq" id="WP_396678345.1">
    <property type="nucleotide sequence ID" value="NZ_JBIRPU010000005.1"/>
</dbReference>
<feature type="region of interest" description="Disordered" evidence="6">
    <location>
        <begin position="1"/>
        <end position="20"/>
    </location>
</feature>
<accession>A0ABW7SHJ1</accession>
<dbReference type="Gene3D" id="3.40.50.300">
    <property type="entry name" value="P-loop containing nucleotide triphosphate hydrolases"/>
    <property type="match status" value="3"/>
</dbReference>
<keyword evidence="1 5" id="KW-0547">Nucleotide-binding</keyword>
<dbReference type="InterPro" id="IPR013986">
    <property type="entry name" value="DExx_box_DNA_helicase_dom_sf"/>
</dbReference>
<keyword evidence="4 5" id="KW-0067">ATP-binding</keyword>
<evidence type="ECO:0000256" key="4">
    <source>
        <dbReference type="ARBA" id="ARBA00022840"/>
    </source>
</evidence>
<reference evidence="8 9" key="1">
    <citation type="submission" date="2024-10" db="EMBL/GenBank/DDBJ databases">
        <title>The Natural Products Discovery Center: Release of the First 8490 Sequenced Strains for Exploring Actinobacteria Biosynthetic Diversity.</title>
        <authorList>
            <person name="Kalkreuter E."/>
            <person name="Kautsar S.A."/>
            <person name="Yang D."/>
            <person name="Bader C.D."/>
            <person name="Teijaro C.N."/>
            <person name="Fluegel L."/>
            <person name="Davis C.M."/>
            <person name="Simpson J.R."/>
            <person name="Lauterbach L."/>
            <person name="Steele A.D."/>
            <person name="Gui C."/>
            <person name="Meng S."/>
            <person name="Li G."/>
            <person name="Viehrig K."/>
            <person name="Ye F."/>
            <person name="Su P."/>
            <person name="Kiefer A.F."/>
            <person name="Nichols A."/>
            <person name="Cepeda A.J."/>
            <person name="Yan W."/>
            <person name="Fan B."/>
            <person name="Jiang Y."/>
            <person name="Adhikari A."/>
            <person name="Zheng C.-J."/>
            <person name="Schuster L."/>
            <person name="Cowan T.M."/>
            <person name="Smanski M.J."/>
            <person name="Chevrette M.G."/>
            <person name="De Carvalho L.P.S."/>
            <person name="Shen B."/>
        </authorList>
    </citation>
    <scope>NUCLEOTIDE SEQUENCE [LARGE SCALE GENOMIC DNA]</scope>
    <source>
        <strain evidence="8 9">NPDC021253</strain>
    </source>
</reference>
<dbReference type="Gene3D" id="1.10.10.160">
    <property type="match status" value="1"/>
</dbReference>
<dbReference type="PROSITE" id="PS51198">
    <property type="entry name" value="UVRD_HELICASE_ATP_BIND"/>
    <property type="match status" value="1"/>
</dbReference>